<dbReference type="SUPFAM" id="SSF158997">
    <property type="entry name" value="Trm112p-like"/>
    <property type="match status" value="1"/>
</dbReference>
<organism evidence="1">
    <name type="scientific">Roseihalotalea indica</name>
    <dbReference type="NCBI Taxonomy" id="2867963"/>
    <lineage>
        <taxon>Bacteria</taxon>
        <taxon>Pseudomonadati</taxon>
        <taxon>Bacteroidota</taxon>
        <taxon>Cytophagia</taxon>
        <taxon>Cytophagales</taxon>
        <taxon>Catalimonadaceae</taxon>
        <taxon>Roseihalotalea</taxon>
    </lineage>
</organism>
<dbReference type="EMBL" id="CP120682">
    <property type="protein sequence ID" value="WKN38123.1"/>
    <property type="molecule type" value="Genomic_DNA"/>
</dbReference>
<proteinExistence type="predicted"/>
<dbReference type="Gene3D" id="2.20.25.10">
    <property type="match status" value="1"/>
</dbReference>
<protein>
    <submittedName>
        <fullName evidence="1">Trm112 family protein</fullName>
    </submittedName>
</protein>
<reference evidence="1" key="2">
    <citation type="journal article" date="2024" name="Antonie Van Leeuwenhoek">
        <title>Roseihalotalea indica gen. nov., sp. nov., a halophilic Bacteroidetes from mesopelagic Southwest Indian Ocean with higher carbohydrate metabolic potential.</title>
        <authorList>
            <person name="Chen B."/>
            <person name="Zhang M."/>
            <person name="Lin D."/>
            <person name="Ye J."/>
            <person name="Tang K."/>
        </authorList>
    </citation>
    <scope>NUCLEOTIDE SEQUENCE</scope>
    <source>
        <strain evidence="1">TK19036</strain>
    </source>
</reference>
<name>A0AA49JEH5_9BACT</name>
<evidence type="ECO:0000313" key="1">
    <source>
        <dbReference type="EMBL" id="WKN38123.1"/>
    </source>
</evidence>
<gene>
    <name evidence="1" type="ORF">K4G66_05340</name>
</gene>
<accession>A0AA49JEH5</accession>
<dbReference type="AlphaFoldDB" id="A0AA49JEH5"/>
<sequence length="99" mass="11342">MRKSLLTKLCCPVDKNDLEHQVFKEDEQGDIMEGLLTCPKCHRYYPIIYGLPIMTPDEYREKSLETPILEKWGLTLDQARPDAFLLANGKKELGGKESS</sequence>
<reference evidence="1" key="1">
    <citation type="journal article" date="2023" name="Comput. Struct. Biotechnol. J.">
        <title>Discovery of a novel marine Bacteroidetes with a rich repertoire of carbohydrate-active enzymes.</title>
        <authorList>
            <person name="Chen B."/>
            <person name="Liu G."/>
            <person name="Chen Q."/>
            <person name="Wang H."/>
            <person name="Liu L."/>
            <person name="Tang K."/>
        </authorList>
    </citation>
    <scope>NUCLEOTIDE SEQUENCE</scope>
    <source>
        <strain evidence="1">TK19036</strain>
    </source>
</reference>
<dbReference type="InterPro" id="IPR005651">
    <property type="entry name" value="Trm112-like"/>
</dbReference>
<dbReference type="Pfam" id="PF03966">
    <property type="entry name" value="Trm112p"/>
    <property type="match status" value="1"/>
</dbReference>